<proteinExistence type="predicted"/>
<name>A0A060ST64_PYCCI</name>
<dbReference type="HOGENOM" id="CLU_1435099_0_0_1"/>
<evidence type="ECO:0000256" key="1">
    <source>
        <dbReference type="SAM" id="MobiDB-lite"/>
    </source>
</evidence>
<evidence type="ECO:0000313" key="3">
    <source>
        <dbReference type="Proteomes" id="UP000029665"/>
    </source>
</evidence>
<dbReference type="Proteomes" id="UP000029665">
    <property type="component" value="Unassembled WGS sequence"/>
</dbReference>
<feature type="compositionally biased region" description="Polar residues" evidence="1">
    <location>
        <begin position="64"/>
        <end position="79"/>
    </location>
</feature>
<feature type="region of interest" description="Disordered" evidence="1">
    <location>
        <begin position="1"/>
        <end position="102"/>
    </location>
</feature>
<accession>A0A060ST64</accession>
<protein>
    <submittedName>
        <fullName evidence="2">Uncharacterized protein</fullName>
    </submittedName>
</protein>
<organism evidence="2 3">
    <name type="scientific">Pycnoporus cinnabarinus</name>
    <name type="common">Cinnabar-red polypore</name>
    <name type="synonym">Trametes cinnabarina</name>
    <dbReference type="NCBI Taxonomy" id="5643"/>
    <lineage>
        <taxon>Eukaryota</taxon>
        <taxon>Fungi</taxon>
        <taxon>Dikarya</taxon>
        <taxon>Basidiomycota</taxon>
        <taxon>Agaricomycotina</taxon>
        <taxon>Agaricomycetes</taxon>
        <taxon>Polyporales</taxon>
        <taxon>Polyporaceae</taxon>
        <taxon>Trametes</taxon>
    </lineage>
</organism>
<keyword evidence="3" id="KW-1185">Reference proteome</keyword>
<dbReference type="AlphaFoldDB" id="A0A060ST64"/>
<comment type="caution">
    <text evidence="2">The sequence shown here is derived from an EMBL/GenBank/DDBJ whole genome shotgun (WGS) entry which is preliminary data.</text>
</comment>
<sequence>MRRFLSRSRSVPISPPEWQCPENLVHPSAMPSSAPASSNSSSGPDSPLSYKGQLTKTPEDKVSSDMSVPRSTYSRSSAPGPSGTAAGLDECRCGSTATNPRDNVATLVENSIAPPRTQHPSINQGKGQRDCCFEVVNKLLHSVETEGGPASRVIVYDPHLLAVCKTVVDLDVLLGLLPQFEDYRDNLGA</sequence>
<feature type="compositionally biased region" description="Low complexity" evidence="1">
    <location>
        <begin position="27"/>
        <end position="49"/>
    </location>
</feature>
<reference evidence="2" key="1">
    <citation type="submission" date="2014-01" db="EMBL/GenBank/DDBJ databases">
        <title>The genome of the white-rot fungus Pycnoporus cinnabarinus: a basidiomycete model with a versatile arsenal for lignocellulosic biomass breakdown.</title>
        <authorList>
            <person name="Levasseur A."/>
            <person name="Lomascolo A."/>
            <person name="Ruiz-Duenas F.J."/>
            <person name="Uzan E."/>
            <person name="Piumi F."/>
            <person name="Kues U."/>
            <person name="Ram A.F.J."/>
            <person name="Murat C."/>
            <person name="Haon M."/>
            <person name="Benoit I."/>
            <person name="Arfi Y."/>
            <person name="Chevret D."/>
            <person name="Drula E."/>
            <person name="Kwon M.J."/>
            <person name="Gouret P."/>
            <person name="Lesage-Meessen L."/>
            <person name="Lombard V."/>
            <person name="Mariette J."/>
            <person name="Noirot C."/>
            <person name="Park J."/>
            <person name="Patyshakuliyeva A."/>
            <person name="Wieneger R.A.B."/>
            <person name="Wosten H.A.B."/>
            <person name="Martin F."/>
            <person name="Coutinho P.M."/>
            <person name="de Vries R."/>
            <person name="Martinez A.T."/>
            <person name="Klopp C."/>
            <person name="Pontarotti P."/>
            <person name="Henrissat B."/>
            <person name="Record E."/>
        </authorList>
    </citation>
    <scope>NUCLEOTIDE SEQUENCE [LARGE SCALE GENOMIC DNA]</scope>
    <source>
        <strain evidence="2">BRFM137</strain>
    </source>
</reference>
<dbReference type="EMBL" id="CCBP010000462">
    <property type="protein sequence ID" value="CDO77732.1"/>
    <property type="molecule type" value="Genomic_DNA"/>
</dbReference>
<gene>
    <name evidence="2" type="ORF">BN946_scf184969.g84</name>
</gene>
<evidence type="ECO:0000313" key="2">
    <source>
        <dbReference type="EMBL" id="CDO77732.1"/>
    </source>
</evidence>